<sequence>MLAPLAGVSAVNAVLFAVYSRLKDAQRTHSNDPLTLFQIALAGAGAGIANTALISPVELLKIRLQGQYTPKVLSTPASAPRFHGPWDVARALYQSHGFRAGIMRGFWITLIREIPANMGFYTGFEAAKRFLTPTGSPPDSLSVPRLLLSGSFGGVCYWTCCYPLDVIKSTVQFQTFSLRSLAYIPNVAKSLYREQGARVFVRGYTPTLLRGLPAAATTFMVYEMTVRTLQHW</sequence>
<dbReference type="AlphaFoldDB" id="A0A9W8ATQ9"/>
<organism evidence="11 12">
    <name type="scientific">Dimargaris verticillata</name>
    <dbReference type="NCBI Taxonomy" id="2761393"/>
    <lineage>
        <taxon>Eukaryota</taxon>
        <taxon>Fungi</taxon>
        <taxon>Fungi incertae sedis</taxon>
        <taxon>Zoopagomycota</taxon>
        <taxon>Kickxellomycotina</taxon>
        <taxon>Dimargaritomycetes</taxon>
        <taxon>Dimargaritales</taxon>
        <taxon>Dimargaritaceae</taxon>
        <taxon>Dimargaris</taxon>
    </lineage>
</organism>
<dbReference type="EMBL" id="JANBQB010002167">
    <property type="protein sequence ID" value="KAJ1968226.1"/>
    <property type="molecule type" value="Genomic_DNA"/>
</dbReference>
<evidence type="ECO:0000256" key="6">
    <source>
        <dbReference type="ARBA" id="ARBA00022989"/>
    </source>
</evidence>
<dbReference type="GO" id="GO:0000064">
    <property type="term" value="F:L-ornithine transmembrane transporter activity"/>
    <property type="evidence" value="ECO:0007669"/>
    <property type="project" value="TreeGrafter"/>
</dbReference>
<comment type="similarity">
    <text evidence="2 10">Belongs to the mitochondrial carrier (TC 2.A.29) family.</text>
</comment>
<dbReference type="InterPro" id="IPR050567">
    <property type="entry name" value="Mitochondrial_Carrier"/>
</dbReference>
<keyword evidence="4 9" id="KW-0812">Transmembrane</keyword>
<keyword evidence="12" id="KW-1185">Reference proteome</keyword>
<keyword evidence="6" id="KW-1133">Transmembrane helix</keyword>
<dbReference type="Pfam" id="PF00153">
    <property type="entry name" value="Mito_carr"/>
    <property type="match status" value="2"/>
</dbReference>
<protein>
    <recommendedName>
        <fullName evidence="13">Mitochondrial carrier domain-containing protein</fullName>
    </recommendedName>
</protein>
<proteinExistence type="inferred from homology"/>
<feature type="repeat" description="Solcar" evidence="9">
    <location>
        <begin position="144"/>
        <end position="228"/>
    </location>
</feature>
<dbReference type="OrthoDB" id="14252at2759"/>
<dbReference type="PANTHER" id="PTHR45624">
    <property type="entry name" value="MITOCHONDRIAL BASIC AMINO ACIDS TRANSPORTER-RELATED"/>
    <property type="match status" value="1"/>
</dbReference>
<keyword evidence="3 10" id="KW-0813">Transport</keyword>
<evidence type="ECO:0000256" key="4">
    <source>
        <dbReference type="ARBA" id="ARBA00022692"/>
    </source>
</evidence>
<dbReference type="GO" id="GO:0031966">
    <property type="term" value="C:mitochondrial membrane"/>
    <property type="evidence" value="ECO:0007669"/>
    <property type="project" value="UniProtKB-SubCell"/>
</dbReference>
<gene>
    <name evidence="11" type="ORF">H4R34_006299</name>
</gene>
<dbReference type="Proteomes" id="UP001151582">
    <property type="component" value="Unassembled WGS sequence"/>
</dbReference>
<dbReference type="SUPFAM" id="SSF103506">
    <property type="entry name" value="Mitochondrial carrier"/>
    <property type="match status" value="1"/>
</dbReference>
<keyword evidence="5" id="KW-0677">Repeat</keyword>
<dbReference type="Gene3D" id="1.50.40.10">
    <property type="entry name" value="Mitochondrial carrier domain"/>
    <property type="match status" value="1"/>
</dbReference>
<keyword evidence="7" id="KW-0496">Mitochondrion</keyword>
<evidence type="ECO:0000256" key="8">
    <source>
        <dbReference type="ARBA" id="ARBA00023136"/>
    </source>
</evidence>
<evidence type="ECO:0000256" key="10">
    <source>
        <dbReference type="RuleBase" id="RU000488"/>
    </source>
</evidence>
<reference evidence="11" key="1">
    <citation type="submission" date="2022-07" db="EMBL/GenBank/DDBJ databases">
        <title>Phylogenomic reconstructions and comparative analyses of Kickxellomycotina fungi.</title>
        <authorList>
            <person name="Reynolds N.K."/>
            <person name="Stajich J.E."/>
            <person name="Barry K."/>
            <person name="Grigoriev I.V."/>
            <person name="Crous P."/>
            <person name="Smith M.E."/>
        </authorList>
    </citation>
    <scope>NUCLEOTIDE SEQUENCE</scope>
    <source>
        <strain evidence="11">RSA 567</strain>
    </source>
</reference>
<evidence type="ECO:0000313" key="11">
    <source>
        <dbReference type="EMBL" id="KAJ1968226.1"/>
    </source>
</evidence>
<keyword evidence="8 9" id="KW-0472">Membrane</keyword>
<name>A0A9W8ATQ9_9FUNG</name>
<comment type="caution">
    <text evidence="11">The sequence shown here is derived from an EMBL/GenBank/DDBJ whole genome shotgun (WGS) entry which is preliminary data.</text>
</comment>
<comment type="subcellular location">
    <subcellularLocation>
        <location evidence="1">Mitochondrion membrane</location>
        <topology evidence="1">Multi-pass membrane protein</topology>
    </subcellularLocation>
</comment>
<evidence type="ECO:0000256" key="9">
    <source>
        <dbReference type="PROSITE-ProRule" id="PRU00282"/>
    </source>
</evidence>
<dbReference type="PROSITE" id="PS50920">
    <property type="entry name" value="SOLCAR"/>
    <property type="match status" value="2"/>
</dbReference>
<accession>A0A9W8ATQ9</accession>
<evidence type="ECO:0000313" key="12">
    <source>
        <dbReference type="Proteomes" id="UP001151582"/>
    </source>
</evidence>
<evidence type="ECO:0000256" key="1">
    <source>
        <dbReference type="ARBA" id="ARBA00004225"/>
    </source>
</evidence>
<dbReference type="InterPro" id="IPR023395">
    <property type="entry name" value="MCP_dom_sf"/>
</dbReference>
<dbReference type="GO" id="GO:1990575">
    <property type="term" value="P:mitochondrial L-ornithine transmembrane transport"/>
    <property type="evidence" value="ECO:0007669"/>
    <property type="project" value="TreeGrafter"/>
</dbReference>
<feature type="repeat" description="Solcar" evidence="9">
    <location>
        <begin position="34"/>
        <end position="130"/>
    </location>
</feature>
<evidence type="ECO:0000256" key="2">
    <source>
        <dbReference type="ARBA" id="ARBA00006375"/>
    </source>
</evidence>
<dbReference type="PANTHER" id="PTHR45624:SF45">
    <property type="entry name" value="MITOCHONDRIAL CARRIER"/>
    <property type="match status" value="1"/>
</dbReference>
<dbReference type="InterPro" id="IPR018108">
    <property type="entry name" value="MCP_transmembrane"/>
</dbReference>
<evidence type="ECO:0008006" key="13">
    <source>
        <dbReference type="Google" id="ProtNLM"/>
    </source>
</evidence>
<evidence type="ECO:0000256" key="3">
    <source>
        <dbReference type="ARBA" id="ARBA00022448"/>
    </source>
</evidence>
<evidence type="ECO:0000256" key="7">
    <source>
        <dbReference type="ARBA" id="ARBA00023128"/>
    </source>
</evidence>
<evidence type="ECO:0000256" key="5">
    <source>
        <dbReference type="ARBA" id="ARBA00022737"/>
    </source>
</evidence>